<feature type="transmembrane region" description="Helical" evidence="7">
    <location>
        <begin position="169"/>
        <end position="190"/>
    </location>
</feature>
<feature type="domain" description="Prepilin type IV endopeptidase peptidase" evidence="8">
    <location>
        <begin position="101"/>
        <end position="196"/>
    </location>
</feature>
<dbReference type="GO" id="GO:0005886">
    <property type="term" value="C:plasma membrane"/>
    <property type="evidence" value="ECO:0007669"/>
    <property type="project" value="UniProtKB-SubCell"/>
</dbReference>
<dbReference type="Proteomes" id="UP000242752">
    <property type="component" value="Unassembled WGS sequence"/>
</dbReference>
<accession>A0A2K3YV45</accession>
<keyword evidence="11" id="KW-1185">Reference proteome</keyword>
<keyword evidence="4 7" id="KW-0812">Transmembrane</keyword>
<evidence type="ECO:0000256" key="7">
    <source>
        <dbReference type="SAM" id="Phobius"/>
    </source>
</evidence>
<dbReference type="Pfam" id="PF01478">
    <property type="entry name" value="Peptidase_A24"/>
    <property type="match status" value="1"/>
</dbReference>
<dbReference type="OrthoDB" id="9789291at2"/>
<dbReference type="InterPro" id="IPR050882">
    <property type="entry name" value="Prepilin_peptidase/N-MTase"/>
</dbReference>
<keyword evidence="3" id="KW-1003">Cell membrane</keyword>
<evidence type="ECO:0000256" key="1">
    <source>
        <dbReference type="ARBA" id="ARBA00004651"/>
    </source>
</evidence>
<evidence type="ECO:0000313" key="11">
    <source>
        <dbReference type="Proteomes" id="UP000242752"/>
    </source>
</evidence>
<dbReference type="PANTHER" id="PTHR30487">
    <property type="entry name" value="TYPE 4 PREPILIN-LIKE PROTEINS LEADER PEPTIDE-PROCESSING ENZYME"/>
    <property type="match status" value="1"/>
</dbReference>
<dbReference type="InterPro" id="IPR000045">
    <property type="entry name" value="Prepilin_IV_endopep_pep"/>
</dbReference>
<keyword evidence="5 7" id="KW-1133">Transmembrane helix</keyword>
<evidence type="ECO:0000259" key="8">
    <source>
        <dbReference type="Pfam" id="PF01478"/>
    </source>
</evidence>
<dbReference type="Gene3D" id="1.20.120.1220">
    <property type="match status" value="1"/>
</dbReference>
<dbReference type="InterPro" id="IPR010627">
    <property type="entry name" value="Prepilin_pept_A24_N"/>
</dbReference>
<name>A0A2K3YV45_9STAP</name>
<evidence type="ECO:0000256" key="2">
    <source>
        <dbReference type="ARBA" id="ARBA00005801"/>
    </source>
</evidence>
<protein>
    <submittedName>
        <fullName evidence="10">Peptidase A24</fullName>
    </submittedName>
</protein>
<evidence type="ECO:0000256" key="5">
    <source>
        <dbReference type="ARBA" id="ARBA00022989"/>
    </source>
</evidence>
<feature type="domain" description="Prepilin peptidase A24 N-terminal" evidence="9">
    <location>
        <begin position="8"/>
        <end position="88"/>
    </location>
</feature>
<feature type="transmembrane region" description="Helical" evidence="7">
    <location>
        <begin position="78"/>
        <end position="111"/>
    </location>
</feature>
<proteinExistence type="inferred from homology"/>
<evidence type="ECO:0000256" key="3">
    <source>
        <dbReference type="ARBA" id="ARBA00022475"/>
    </source>
</evidence>
<dbReference type="PANTHER" id="PTHR30487:SF0">
    <property type="entry name" value="PREPILIN LEADER PEPTIDASE_N-METHYLTRANSFERASE-RELATED"/>
    <property type="match status" value="1"/>
</dbReference>
<dbReference type="AlphaFoldDB" id="A0A2K3YV45"/>
<dbReference type="Pfam" id="PF06750">
    <property type="entry name" value="A24_N_bact"/>
    <property type="match status" value="1"/>
</dbReference>
<comment type="subcellular location">
    <subcellularLocation>
        <location evidence="1">Cell membrane</location>
        <topology evidence="1">Multi-pass membrane protein</topology>
    </subcellularLocation>
</comment>
<feature type="transmembrane region" description="Helical" evidence="7">
    <location>
        <begin position="210"/>
        <end position="231"/>
    </location>
</feature>
<gene>
    <name evidence="10" type="ORF">CD122_02215</name>
</gene>
<evidence type="ECO:0000313" key="10">
    <source>
        <dbReference type="EMBL" id="PNZ29479.1"/>
    </source>
</evidence>
<comment type="caution">
    <text evidence="10">The sequence shown here is derived from an EMBL/GenBank/DDBJ whole genome shotgun (WGS) entry which is preliminary data.</text>
</comment>
<evidence type="ECO:0000256" key="6">
    <source>
        <dbReference type="ARBA" id="ARBA00023136"/>
    </source>
</evidence>
<dbReference type="GO" id="GO:0006465">
    <property type="term" value="P:signal peptide processing"/>
    <property type="evidence" value="ECO:0007669"/>
    <property type="project" value="TreeGrafter"/>
</dbReference>
<keyword evidence="6 7" id="KW-0472">Membrane</keyword>
<dbReference type="EMBL" id="PPRF01000015">
    <property type="protein sequence ID" value="PNZ29479.1"/>
    <property type="molecule type" value="Genomic_DNA"/>
</dbReference>
<evidence type="ECO:0000259" key="9">
    <source>
        <dbReference type="Pfam" id="PF06750"/>
    </source>
</evidence>
<reference evidence="10 11" key="1">
    <citation type="submission" date="2017-08" db="EMBL/GenBank/DDBJ databases">
        <title>Draft genome sequences of 64 type strains of genus Staph aureus.</title>
        <authorList>
            <person name="Cole K."/>
            <person name="Golubchik T."/>
            <person name="Russell J."/>
            <person name="Foster D."/>
            <person name="Llewelyn M."/>
            <person name="Wilson D."/>
            <person name="Crook D."/>
            <person name="Paul J."/>
        </authorList>
    </citation>
    <scope>NUCLEOTIDE SEQUENCE [LARGE SCALE GENOMIC DNA]</scope>
    <source>
        <strain evidence="10 11">DSM 21968</strain>
    </source>
</reference>
<comment type="similarity">
    <text evidence="2">Belongs to the peptidase A24 family.</text>
</comment>
<evidence type="ECO:0000256" key="4">
    <source>
        <dbReference type="ARBA" id="ARBA00022692"/>
    </source>
</evidence>
<organism evidence="10 11">
    <name type="scientific">Staphylococcus rostri</name>
    <dbReference type="NCBI Taxonomy" id="522262"/>
    <lineage>
        <taxon>Bacteria</taxon>
        <taxon>Bacillati</taxon>
        <taxon>Bacillota</taxon>
        <taxon>Bacilli</taxon>
        <taxon>Bacillales</taxon>
        <taxon>Staphylococcaceae</taxon>
        <taxon>Staphylococcus</taxon>
    </lineage>
</organism>
<dbReference type="GO" id="GO:0004190">
    <property type="term" value="F:aspartic-type endopeptidase activity"/>
    <property type="evidence" value="ECO:0007669"/>
    <property type="project" value="InterPro"/>
</dbReference>
<dbReference type="RefSeq" id="WP_103357387.1">
    <property type="nucleotide sequence ID" value="NZ_CP113107.1"/>
</dbReference>
<sequence>MTIILVFLIGSAIMSFLMHIAEAQQLSLSALSHRSKCQTCQQTLQWQDLVPIVSYILLKGRCRNCLTSIPRQLFIAEIFGGFIAIMPFISTLYIATDTFYIIAFILLALAFNDIQYLTVPHRLLVILFLSNYLRLLPFSFEMSHFYLMLGLIVSSFCLQRYIGMGDFKLFFVLSIFLPVPFTLFIIWFTFPIGLLLIPVFKLYHLFNAPFVPLVPAICSSFICVSLCYPLILNMIGGLI</sequence>